<proteinExistence type="predicted"/>
<organism evidence="1 2">
    <name type="scientific">Tessaracoccus aquimaris</name>
    <dbReference type="NCBI Taxonomy" id="1332264"/>
    <lineage>
        <taxon>Bacteria</taxon>
        <taxon>Bacillati</taxon>
        <taxon>Actinomycetota</taxon>
        <taxon>Actinomycetes</taxon>
        <taxon>Propionibacteriales</taxon>
        <taxon>Propionibacteriaceae</taxon>
        <taxon>Tessaracoccus</taxon>
    </lineage>
</organism>
<name>A0A1Q2CQE4_9ACTN</name>
<dbReference type="STRING" id="1332264.BW730_13395"/>
<keyword evidence="2" id="KW-1185">Reference proteome</keyword>
<dbReference type="Proteomes" id="UP000188145">
    <property type="component" value="Chromosome"/>
</dbReference>
<gene>
    <name evidence="1" type="ORF">BW730_13395</name>
</gene>
<protein>
    <submittedName>
        <fullName evidence="1">Uncharacterized protein</fullName>
    </submittedName>
</protein>
<dbReference type="AlphaFoldDB" id="A0A1Q2CQE4"/>
<evidence type="ECO:0000313" key="2">
    <source>
        <dbReference type="Proteomes" id="UP000188145"/>
    </source>
</evidence>
<evidence type="ECO:0000313" key="1">
    <source>
        <dbReference type="EMBL" id="AQP48349.1"/>
    </source>
</evidence>
<reference evidence="2" key="1">
    <citation type="submission" date="2017-02" db="EMBL/GenBank/DDBJ databases">
        <title>Tessaracoccus aquaemaris sp. nov., isolated from the intestine of a Korean rockfish, Sebastes schlegelii, in a marine aquaculture pond.</title>
        <authorList>
            <person name="Tak E.J."/>
            <person name="Bae J.-W."/>
        </authorList>
    </citation>
    <scope>NUCLEOTIDE SEQUENCE [LARGE SCALE GENOMIC DNA]</scope>
    <source>
        <strain evidence="2">NSG39</strain>
    </source>
</reference>
<dbReference type="KEGG" id="tes:BW730_13395"/>
<dbReference type="RefSeq" id="WP_077686682.1">
    <property type="nucleotide sequence ID" value="NZ_CP019606.1"/>
</dbReference>
<dbReference type="EMBL" id="CP019606">
    <property type="protein sequence ID" value="AQP48349.1"/>
    <property type="molecule type" value="Genomic_DNA"/>
</dbReference>
<sequence>MGVLTGLLTLIGCAPEALEDRQTWEAGVASAAATVPGVDAVEASYDVTGGMSERRTMLVTANVEATSTPELTPLVDAIEEAVAPAVVGLPVKGATLRIKITGLPSAEGAGKPTEARSILLDDLATKYDLPRG</sequence>
<accession>A0A1Q2CQE4</accession>